<dbReference type="OMA" id="WPRANTR"/>
<keyword evidence="7" id="KW-0863">Zinc-finger</keyword>
<dbReference type="AlphaFoldDB" id="A0A078IL05"/>
<evidence type="ECO:0000256" key="11">
    <source>
        <dbReference type="ARBA" id="ARBA00023136"/>
    </source>
</evidence>
<proteinExistence type="predicted"/>
<dbReference type="GO" id="GO:0061630">
    <property type="term" value="F:ubiquitin protein ligase activity"/>
    <property type="evidence" value="ECO:0000318"/>
    <property type="project" value="GO_Central"/>
</dbReference>
<feature type="transmembrane region" description="Helical" evidence="12">
    <location>
        <begin position="111"/>
        <end position="129"/>
    </location>
</feature>
<keyword evidence="9" id="KW-0862">Zinc</keyword>
<dbReference type="STRING" id="3708.A0A078IL05"/>
<evidence type="ECO:0000313" key="13">
    <source>
        <dbReference type="EMBL" id="CAF1920819.1"/>
    </source>
</evidence>
<protein>
    <recommendedName>
        <fullName evidence="3">RING-type E3 ubiquitin transferase</fullName>
        <ecNumber evidence="3">2.3.2.27</ecNumber>
    </recommendedName>
</protein>
<evidence type="ECO:0000313" key="15">
    <source>
        <dbReference type="Proteomes" id="UP000028999"/>
    </source>
</evidence>
<keyword evidence="15" id="KW-1185">Reference proteome</keyword>
<evidence type="ECO:0000256" key="4">
    <source>
        <dbReference type="ARBA" id="ARBA00022679"/>
    </source>
</evidence>
<comment type="catalytic activity">
    <reaction evidence="1">
        <text>S-ubiquitinyl-[E2 ubiquitin-conjugating enzyme]-L-cysteine + [acceptor protein]-L-lysine = [E2 ubiquitin-conjugating enzyme]-L-cysteine + N(6)-ubiquitinyl-[acceptor protein]-L-lysine.</text>
        <dbReference type="EC" id="2.3.2.27"/>
    </reaction>
</comment>
<evidence type="ECO:0000256" key="3">
    <source>
        <dbReference type="ARBA" id="ARBA00012483"/>
    </source>
</evidence>
<feature type="transmembrane region" description="Helical" evidence="12">
    <location>
        <begin position="29"/>
        <end position="50"/>
    </location>
</feature>
<dbReference type="PaxDb" id="3708-A0A078IL05"/>
<dbReference type="Gramene" id="CDY50582">
    <property type="protein sequence ID" value="CDY50582"/>
    <property type="gene ID" value="GSBRNA2T00097032001"/>
</dbReference>
<evidence type="ECO:0000256" key="2">
    <source>
        <dbReference type="ARBA" id="ARBA00004141"/>
    </source>
</evidence>
<dbReference type="PANTHER" id="PTHR45977">
    <property type="entry name" value="TARGET OF ERK KINASE MPK-1"/>
    <property type="match status" value="1"/>
</dbReference>
<feature type="transmembrane region" description="Helical" evidence="12">
    <location>
        <begin position="62"/>
        <end position="82"/>
    </location>
</feature>
<evidence type="ECO:0000256" key="6">
    <source>
        <dbReference type="ARBA" id="ARBA00022723"/>
    </source>
</evidence>
<dbReference type="GO" id="GO:0016020">
    <property type="term" value="C:membrane"/>
    <property type="evidence" value="ECO:0007669"/>
    <property type="project" value="UniProtKB-SubCell"/>
</dbReference>
<dbReference type="GO" id="GO:0016567">
    <property type="term" value="P:protein ubiquitination"/>
    <property type="evidence" value="ECO:0000318"/>
    <property type="project" value="GO_Central"/>
</dbReference>
<evidence type="ECO:0000256" key="8">
    <source>
        <dbReference type="ARBA" id="ARBA00022786"/>
    </source>
</evidence>
<reference evidence="13" key="3">
    <citation type="submission" date="2021-01" db="EMBL/GenBank/DDBJ databases">
        <authorList>
            <consortium name="Genoscope - CEA"/>
            <person name="William W."/>
        </authorList>
    </citation>
    <scope>NUCLEOTIDE SEQUENCE</scope>
</reference>
<dbReference type="GO" id="GO:0008270">
    <property type="term" value="F:zinc ion binding"/>
    <property type="evidence" value="ECO:0007669"/>
    <property type="project" value="UniProtKB-KW"/>
</dbReference>
<evidence type="ECO:0000256" key="1">
    <source>
        <dbReference type="ARBA" id="ARBA00000900"/>
    </source>
</evidence>
<dbReference type="EMBL" id="LK032924">
    <property type="protein sequence ID" value="CDY50582.1"/>
    <property type="molecule type" value="Genomic_DNA"/>
</dbReference>
<sequence>MREPSMLVRESAVEQLEERQNDWADSKSVVVLDFVCNLAFVSVDAFVIVLSSDEKSNTPLRVLIIGYGLQCVMHMFCVCVEYRKRSNRIQSSPYSMEDQYLESGSQRVCKYNVLIYMVDHLILLGIFWWPRANTRITSALMVLYSVSWYQCVLCGFLCCTGLCGRHCGLLLLPLHHCSSIRSGKTSSFELLRKERQKVFQETQKSNPDLRKNDFDFTEKQVEVMKSKLSGVRKVMRRR</sequence>
<keyword evidence="11 12" id="KW-0472">Membrane</keyword>
<keyword evidence="8" id="KW-0833">Ubl conjugation pathway</keyword>
<keyword evidence="5 12" id="KW-0812">Transmembrane</keyword>
<accession>A0A078IL05</accession>
<dbReference type="SMR" id="A0A078IL05"/>
<gene>
    <name evidence="14" type="primary">BnaC02g39560D</name>
    <name evidence="13" type="ORF">DARMORV10_C02P57840.1</name>
    <name evidence="14" type="ORF">GSBRNA2T00097032001</name>
</gene>
<keyword evidence="10 12" id="KW-1133">Transmembrane helix</keyword>
<dbReference type="Proteomes" id="UP001295469">
    <property type="component" value="Chromosome C02"/>
</dbReference>
<evidence type="ECO:0000256" key="10">
    <source>
        <dbReference type="ARBA" id="ARBA00022989"/>
    </source>
</evidence>
<dbReference type="EMBL" id="HG994366">
    <property type="protein sequence ID" value="CAF1920819.1"/>
    <property type="molecule type" value="Genomic_DNA"/>
</dbReference>
<evidence type="ECO:0000256" key="12">
    <source>
        <dbReference type="SAM" id="Phobius"/>
    </source>
</evidence>
<dbReference type="EC" id="2.3.2.27" evidence="3"/>
<evidence type="ECO:0000256" key="5">
    <source>
        <dbReference type="ARBA" id="ARBA00022692"/>
    </source>
</evidence>
<reference evidence="14 15" key="1">
    <citation type="journal article" date="2014" name="Science">
        <title>Plant genetics. Early allopolyploid evolution in the post-Neolithic Brassica napus oilseed genome.</title>
        <authorList>
            <person name="Chalhoub B."/>
            <person name="Denoeud F."/>
            <person name="Liu S."/>
            <person name="Parkin I.A."/>
            <person name="Tang H."/>
            <person name="Wang X."/>
            <person name="Chiquet J."/>
            <person name="Belcram H."/>
            <person name="Tong C."/>
            <person name="Samans B."/>
            <person name="Correa M."/>
            <person name="Da Silva C."/>
            <person name="Just J."/>
            <person name="Falentin C."/>
            <person name="Koh C.S."/>
            <person name="Le Clainche I."/>
            <person name="Bernard M."/>
            <person name="Bento P."/>
            <person name="Noel B."/>
            <person name="Labadie K."/>
            <person name="Alberti A."/>
            <person name="Charles M."/>
            <person name="Arnaud D."/>
            <person name="Guo H."/>
            <person name="Daviaud C."/>
            <person name="Alamery S."/>
            <person name="Jabbari K."/>
            <person name="Zhao M."/>
            <person name="Edger P.P."/>
            <person name="Chelaifa H."/>
            <person name="Tack D."/>
            <person name="Lassalle G."/>
            <person name="Mestiri I."/>
            <person name="Schnel N."/>
            <person name="Le Paslier M.C."/>
            <person name="Fan G."/>
            <person name="Renault V."/>
            <person name="Bayer P.E."/>
            <person name="Golicz A.A."/>
            <person name="Manoli S."/>
            <person name="Lee T.H."/>
            <person name="Thi V.H."/>
            <person name="Chalabi S."/>
            <person name="Hu Q."/>
            <person name="Fan C."/>
            <person name="Tollenaere R."/>
            <person name="Lu Y."/>
            <person name="Battail C."/>
            <person name="Shen J."/>
            <person name="Sidebottom C.H."/>
            <person name="Wang X."/>
            <person name="Canaguier A."/>
            <person name="Chauveau A."/>
            <person name="Berard A."/>
            <person name="Deniot G."/>
            <person name="Guan M."/>
            <person name="Liu Z."/>
            <person name="Sun F."/>
            <person name="Lim Y.P."/>
            <person name="Lyons E."/>
            <person name="Town C.D."/>
            <person name="Bancroft I."/>
            <person name="Wang X."/>
            <person name="Meng J."/>
            <person name="Ma J."/>
            <person name="Pires J.C."/>
            <person name="King G.J."/>
            <person name="Brunel D."/>
            <person name="Delourme R."/>
            <person name="Renard M."/>
            <person name="Aury J.M."/>
            <person name="Adams K.L."/>
            <person name="Batley J."/>
            <person name="Snowdon R.J."/>
            <person name="Tost J."/>
            <person name="Edwards D."/>
            <person name="Zhou Y."/>
            <person name="Hua W."/>
            <person name="Sharpe A.G."/>
            <person name="Paterson A.H."/>
            <person name="Guan C."/>
            <person name="Wincker P."/>
        </authorList>
    </citation>
    <scope>NUCLEOTIDE SEQUENCE [LARGE SCALE GENOMIC DNA]</scope>
    <source>
        <strain evidence="15">cv. Darmor-bzh</strain>
    </source>
</reference>
<name>A0A078IL05_BRANA</name>
<feature type="transmembrane region" description="Helical" evidence="12">
    <location>
        <begin position="141"/>
        <end position="163"/>
    </location>
</feature>
<organism evidence="14 15">
    <name type="scientific">Brassica napus</name>
    <name type="common">Rape</name>
    <dbReference type="NCBI Taxonomy" id="3708"/>
    <lineage>
        <taxon>Eukaryota</taxon>
        <taxon>Viridiplantae</taxon>
        <taxon>Streptophyta</taxon>
        <taxon>Embryophyta</taxon>
        <taxon>Tracheophyta</taxon>
        <taxon>Spermatophyta</taxon>
        <taxon>Magnoliopsida</taxon>
        <taxon>eudicotyledons</taxon>
        <taxon>Gunneridae</taxon>
        <taxon>Pentapetalae</taxon>
        <taxon>rosids</taxon>
        <taxon>malvids</taxon>
        <taxon>Brassicales</taxon>
        <taxon>Brassicaceae</taxon>
        <taxon>Brassiceae</taxon>
        <taxon>Brassica</taxon>
    </lineage>
</organism>
<comment type="subcellular location">
    <subcellularLocation>
        <location evidence="2">Membrane</location>
        <topology evidence="2">Multi-pass membrane protein</topology>
    </subcellularLocation>
</comment>
<keyword evidence="4" id="KW-0808">Transferase</keyword>
<dbReference type="Proteomes" id="UP000028999">
    <property type="component" value="Unassembled WGS sequence"/>
</dbReference>
<evidence type="ECO:0000256" key="9">
    <source>
        <dbReference type="ARBA" id="ARBA00022833"/>
    </source>
</evidence>
<keyword evidence="6" id="KW-0479">Metal-binding</keyword>
<evidence type="ECO:0000313" key="14">
    <source>
        <dbReference type="EMBL" id="CDY50582.1"/>
    </source>
</evidence>
<dbReference type="GO" id="GO:0006511">
    <property type="term" value="P:ubiquitin-dependent protein catabolic process"/>
    <property type="evidence" value="ECO:0000318"/>
    <property type="project" value="GO_Central"/>
</dbReference>
<evidence type="ECO:0000256" key="7">
    <source>
        <dbReference type="ARBA" id="ARBA00022771"/>
    </source>
</evidence>
<dbReference type="PANTHER" id="PTHR45977:SF45">
    <property type="entry name" value="RING-TYPE DOMAIN-CONTAINING PROTEIN"/>
    <property type="match status" value="1"/>
</dbReference>
<reference evidence="14" key="2">
    <citation type="submission" date="2014-06" db="EMBL/GenBank/DDBJ databases">
        <authorList>
            <person name="Genoscope - CEA"/>
        </authorList>
    </citation>
    <scope>NUCLEOTIDE SEQUENCE</scope>
</reference>